<sequence>YFALHVPESLRVLLVGDQRGDTYYARRALTAGSSVDPVLDVGQALVEDLSPEILAATDVVALCNLVRLSPERTRLLHDYAADGGGIIIFPSTRVDLSYLNRHLLPALVPATVKGVVGVPGSDGSQYQRLDPDRPYHPLFEGLLVSDPELPRFWASFEILSKPDLKPLILFDDGSPALVEGWGAKGRVLLFAGPLDLEWNDLPLRGIFAPLLHRLSRYLSLPPDQGRSYLVGQTAHRHLPSPLSAGARVQAESPSGRRFHLEAQLSSGRTLWRVPVLSESGLWRLLTEGEVVDRFP</sequence>
<feature type="non-terminal residue" evidence="1">
    <location>
        <position position="1"/>
    </location>
</feature>
<evidence type="ECO:0000313" key="1">
    <source>
        <dbReference type="EMBL" id="SVD31038.1"/>
    </source>
</evidence>
<dbReference type="EMBL" id="UINC01142603">
    <property type="protein sequence ID" value="SVD31038.1"/>
    <property type="molecule type" value="Genomic_DNA"/>
</dbReference>
<protein>
    <submittedName>
        <fullName evidence="1">Uncharacterized protein</fullName>
    </submittedName>
</protein>
<dbReference type="AlphaFoldDB" id="A0A382UBI6"/>
<dbReference type="Gene3D" id="3.40.50.880">
    <property type="match status" value="1"/>
</dbReference>
<reference evidence="1" key="1">
    <citation type="submission" date="2018-05" db="EMBL/GenBank/DDBJ databases">
        <authorList>
            <person name="Lanie J.A."/>
            <person name="Ng W.-L."/>
            <person name="Kazmierczak K.M."/>
            <person name="Andrzejewski T.M."/>
            <person name="Davidsen T.M."/>
            <person name="Wayne K.J."/>
            <person name="Tettelin H."/>
            <person name="Glass J.I."/>
            <person name="Rusch D."/>
            <person name="Podicherti R."/>
            <person name="Tsui H.-C.T."/>
            <person name="Winkler M.E."/>
        </authorList>
    </citation>
    <scope>NUCLEOTIDE SEQUENCE</scope>
</reference>
<proteinExistence type="predicted"/>
<dbReference type="PANTHER" id="PTHR37464">
    <property type="entry name" value="BLL2463 PROTEIN"/>
    <property type="match status" value="1"/>
</dbReference>
<dbReference type="SUPFAM" id="SSF52317">
    <property type="entry name" value="Class I glutamine amidotransferase-like"/>
    <property type="match status" value="1"/>
</dbReference>
<organism evidence="1">
    <name type="scientific">marine metagenome</name>
    <dbReference type="NCBI Taxonomy" id="408172"/>
    <lineage>
        <taxon>unclassified sequences</taxon>
        <taxon>metagenomes</taxon>
        <taxon>ecological metagenomes</taxon>
    </lineage>
</organism>
<accession>A0A382UBI6</accession>
<gene>
    <name evidence="1" type="ORF">METZ01_LOCUS383892</name>
</gene>
<feature type="non-terminal residue" evidence="1">
    <location>
        <position position="295"/>
    </location>
</feature>
<dbReference type="InterPro" id="IPR029062">
    <property type="entry name" value="Class_I_gatase-like"/>
</dbReference>
<name>A0A382UBI6_9ZZZZ</name>
<dbReference type="PANTHER" id="PTHR37464:SF1">
    <property type="entry name" value="BLL2463 PROTEIN"/>
    <property type="match status" value="1"/>
</dbReference>